<keyword evidence="2" id="KW-1185">Reference proteome</keyword>
<evidence type="ECO:0000313" key="2">
    <source>
        <dbReference type="Proteomes" id="UP001165101"/>
    </source>
</evidence>
<evidence type="ECO:0000313" key="1">
    <source>
        <dbReference type="EMBL" id="GME88182.1"/>
    </source>
</evidence>
<reference evidence="1" key="1">
    <citation type="submission" date="2023-04" db="EMBL/GenBank/DDBJ databases">
        <title>Candida boidinii NBRC 1967.</title>
        <authorList>
            <person name="Ichikawa N."/>
            <person name="Sato H."/>
            <person name="Tonouchi N."/>
        </authorList>
    </citation>
    <scope>NUCLEOTIDE SEQUENCE</scope>
    <source>
        <strain evidence="1">NBRC 1967</strain>
    </source>
</reference>
<gene>
    <name evidence="1" type="ORF">Cboi01_000075900</name>
</gene>
<accession>A0ACB5TGH2</accession>
<protein>
    <submittedName>
        <fullName evidence="1">Unnamed protein product</fullName>
    </submittedName>
</protein>
<organism evidence="1 2">
    <name type="scientific">Candida boidinii</name>
    <name type="common">Yeast</name>
    <dbReference type="NCBI Taxonomy" id="5477"/>
    <lineage>
        <taxon>Eukaryota</taxon>
        <taxon>Fungi</taxon>
        <taxon>Dikarya</taxon>
        <taxon>Ascomycota</taxon>
        <taxon>Saccharomycotina</taxon>
        <taxon>Pichiomycetes</taxon>
        <taxon>Pichiales</taxon>
        <taxon>Pichiaceae</taxon>
        <taxon>Ogataea</taxon>
        <taxon>Ogataea/Candida clade</taxon>
    </lineage>
</organism>
<proteinExistence type="predicted"/>
<sequence>MLSRVIHTRAIGSSVLSLTKRNILNKTRNSLILGRNSTDIINFYSSSSSNKKLNTNSNFIKKGKITDDDNLNFDEDEFFSDSNSSKNKLSDNLKEIQINKELTNNLKNSNLKKDFTWLEVFNNGSKNNNNNNKSNNSDFKLSNRIEIFKSKFLNLSNQNNLEKLKIDIFKSIIPYMTKFVDNFLKDEFTNDPTFNELLKNDKNAAYIYSIVQFIKSSTELDIIEQRFKVQRLNDIDQNLYKSFKTELDKIDNEEYEEDSNNNNNNNNLNKFDINLLLDQYFKFPQPRSLRILCDDLEKFLNILNNNYIEKIYKFNSNEVSTIYSDVLESGMSLTPNEYSTWLQLSLGNIEFNTEMYDNLTKSLPEAGVNLNLDHYNIFLTASLEARNFTLFDKILNDMFYKLEFEPDRYTLGLMNNYCGYTKDLNKWLNLWDLRMNNYNYCLQEMDLRGMIATLIELNQVDAAKSILHTILLTEEYYKEFSTNSLSTSQSQQQQQQQYENESIVSDEEFKEIIPYEHPMEIYDLVVDDQKLLMYFIHPTALIFEPFFQSAESYKEIKDLMKIMETNGDINLNLDCFYGIFQVIKYELDTFIMKNKNFESTQLNVSFSEFQKIITKILTNNEIYINYLFDQIILNNFIKIIENYIQIGEIDGNDEKFINSLKILWNFIENSQHEELTESKVTDLISSIIILSKLDDN</sequence>
<name>A0ACB5TGH2_CANBO</name>
<comment type="caution">
    <text evidence="1">The sequence shown here is derived from an EMBL/GenBank/DDBJ whole genome shotgun (WGS) entry which is preliminary data.</text>
</comment>
<dbReference type="EMBL" id="BSXV01000233">
    <property type="protein sequence ID" value="GME88182.1"/>
    <property type="molecule type" value="Genomic_DNA"/>
</dbReference>
<dbReference type="Proteomes" id="UP001165101">
    <property type="component" value="Unassembled WGS sequence"/>
</dbReference>